<evidence type="ECO:0000313" key="2">
    <source>
        <dbReference type="Proteomes" id="UP001283361"/>
    </source>
</evidence>
<accession>A0AAE1DV21</accession>
<protein>
    <submittedName>
        <fullName evidence="1">Uncharacterized protein</fullName>
    </submittedName>
</protein>
<dbReference type="AlphaFoldDB" id="A0AAE1DV21"/>
<evidence type="ECO:0000313" key="1">
    <source>
        <dbReference type="EMBL" id="KAK3784096.1"/>
    </source>
</evidence>
<dbReference type="EMBL" id="JAWDGP010002312">
    <property type="protein sequence ID" value="KAK3784096.1"/>
    <property type="molecule type" value="Genomic_DNA"/>
</dbReference>
<dbReference type="Proteomes" id="UP001283361">
    <property type="component" value="Unassembled WGS sequence"/>
</dbReference>
<gene>
    <name evidence="1" type="ORF">RRG08_060523</name>
</gene>
<reference evidence="1" key="1">
    <citation type="journal article" date="2023" name="G3 (Bethesda)">
        <title>A reference genome for the long-term kleptoplast-retaining sea slug Elysia crispata morphotype clarki.</title>
        <authorList>
            <person name="Eastman K.E."/>
            <person name="Pendleton A.L."/>
            <person name="Shaikh M.A."/>
            <person name="Suttiyut T."/>
            <person name="Ogas R."/>
            <person name="Tomko P."/>
            <person name="Gavelis G."/>
            <person name="Widhalm J.R."/>
            <person name="Wisecaver J.H."/>
        </authorList>
    </citation>
    <scope>NUCLEOTIDE SEQUENCE</scope>
    <source>
        <strain evidence="1">ECLA1</strain>
    </source>
</reference>
<keyword evidence="2" id="KW-1185">Reference proteome</keyword>
<name>A0AAE1DV21_9GAST</name>
<proteinExistence type="predicted"/>
<sequence>MLEPLWSSFYGDAHTLSYFIDATCVYYSEVCLQAAKTQRPRDCSPESPQEYDLPNKNCTETRQYLGHCGSGGGCWMAVVRF</sequence>
<organism evidence="1 2">
    <name type="scientific">Elysia crispata</name>
    <name type="common">lettuce slug</name>
    <dbReference type="NCBI Taxonomy" id="231223"/>
    <lineage>
        <taxon>Eukaryota</taxon>
        <taxon>Metazoa</taxon>
        <taxon>Spiralia</taxon>
        <taxon>Lophotrochozoa</taxon>
        <taxon>Mollusca</taxon>
        <taxon>Gastropoda</taxon>
        <taxon>Heterobranchia</taxon>
        <taxon>Euthyneura</taxon>
        <taxon>Panpulmonata</taxon>
        <taxon>Sacoglossa</taxon>
        <taxon>Placobranchoidea</taxon>
        <taxon>Plakobranchidae</taxon>
        <taxon>Elysia</taxon>
    </lineage>
</organism>
<comment type="caution">
    <text evidence="1">The sequence shown here is derived from an EMBL/GenBank/DDBJ whole genome shotgun (WGS) entry which is preliminary data.</text>
</comment>